<evidence type="ECO:0000313" key="18">
    <source>
        <dbReference type="Proteomes" id="UP001206983"/>
    </source>
</evidence>
<gene>
    <name evidence="17" type="ORF">PV02_12175</name>
</gene>
<evidence type="ECO:0000256" key="4">
    <source>
        <dbReference type="ARBA" id="ARBA00022475"/>
    </source>
</evidence>
<dbReference type="Pfam" id="PF02743">
    <property type="entry name" value="dCache_1"/>
    <property type="match status" value="1"/>
</dbReference>
<evidence type="ECO:0000256" key="7">
    <source>
        <dbReference type="ARBA" id="ARBA00022692"/>
    </source>
</evidence>
<evidence type="ECO:0000256" key="12">
    <source>
        <dbReference type="SAM" id="Phobius"/>
    </source>
</evidence>
<evidence type="ECO:0000256" key="10">
    <source>
        <dbReference type="ARBA" id="ARBA00023136"/>
    </source>
</evidence>
<keyword evidence="4" id="KW-1003">Cell membrane</keyword>
<name>A0AAE3L1B2_9EURY</name>
<evidence type="ECO:0000256" key="3">
    <source>
        <dbReference type="ARBA" id="ARBA00012438"/>
    </source>
</evidence>
<evidence type="ECO:0000259" key="15">
    <source>
        <dbReference type="PROSITE" id="PS50113"/>
    </source>
</evidence>
<evidence type="ECO:0000259" key="14">
    <source>
        <dbReference type="PROSITE" id="PS50112"/>
    </source>
</evidence>
<dbReference type="Pfam" id="PF08447">
    <property type="entry name" value="PAS_3"/>
    <property type="match status" value="1"/>
</dbReference>
<evidence type="ECO:0000256" key="8">
    <source>
        <dbReference type="ARBA" id="ARBA00022777"/>
    </source>
</evidence>
<dbReference type="RefSeq" id="WP_256623728.1">
    <property type="nucleotide sequence ID" value="NZ_JTEO01000011.1"/>
</dbReference>
<dbReference type="AlphaFoldDB" id="A0AAE3L1B2"/>
<accession>A0AAE3L1B2</accession>
<dbReference type="Pfam" id="PF02518">
    <property type="entry name" value="HATPase_c"/>
    <property type="match status" value="1"/>
</dbReference>
<keyword evidence="7 12" id="KW-0812">Transmembrane</keyword>
<evidence type="ECO:0000259" key="16">
    <source>
        <dbReference type="PROSITE" id="PS50885"/>
    </source>
</evidence>
<dbReference type="SUPFAM" id="SSF158472">
    <property type="entry name" value="HAMP domain-like"/>
    <property type="match status" value="1"/>
</dbReference>
<dbReference type="EMBL" id="JTEO01000011">
    <property type="protein sequence ID" value="MCQ6963814.1"/>
    <property type="molecule type" value="Genomic_DNA"/>
</dbReference>
<comment type="catalytic activity">
    <reaction evidence="1">
        <text>ATP + protein L-histidine = ADP + protein N-phospho-L-histidine.</text>
        <dbReference type="EC" id="2.7.13.3"/>
    </reaction>
</comment>
<dbReference type="PROSITE" id="PS50112">
    <property type="entry name" value="PAS"/>
    <property type="match status" value="1"/>
</dbReference>
<evidence type="ECO:0000256" key="11">
    <source>
        <dbReference type="SAM" id="Coils"/>
    </source>
</evidence>
<feature type="domain" description="PAC" evidence="15">
    <location>
        <begin position="562"/>
        <end position="612"/>
    </location>
</feature>
<dbReference type="InterPro" id="IPR003660">
    <property type="entry name" value="HAMP_dom"/>
</dbReference>
<organism evidence="17 18">
    <name type="scientific">Methanolobus chelungpuianus</name>
    <dbReference type="NCBI Taxonomy" id="502115"/>
    <lineage>
        <taxon>Archaea</taxon>
        <taxon>Methanobacteriati</taxon>
        <taxon>Methanobacteriota</taxon>
        <taxon>Stenosarchaea group</taxon>
        <taxon>Methanomicrobia</taxon>
        <taxon>Methanosarcinales</taxon>
        <taxon>Methanosarcinaceae</taxon>
        <taxon>Methanolobus</taxon>
    </lineage>
</organism>
<dbReference type="SMART" id="SM00091">
    <property type="entry name" value="PAS"/>
    <property type="match status" value="2"/>
</dbReference>
<evidence type="ECO:0000256" key="1">
    <source>
        <dbReference type="ARBA" id="ARBA00000085"/>
    </source>
</evidence>
<dbReference type="InterPro" id="IPR000700">
    <property type="entry name" value="PAS-assoc_C"/>
</dbReference>
<keyword evidence="9 12" id="KW-1133">Transmembrane helix</keyword>
<dbReference type="InterPro" id="IPR011495">
    <property type="entry name" value="Sig_transdc_His_kin_sub2_dim/P"/>
</dbReference>
<dbReference type="InterPro" id="IPR036890">
    <property type="entry name" value="HATPase_C_sf"/>
</dbReference>
<dbReference type="Pfam" id="PF18947">
    <property type="entry name" value="HAMP_2"/>
    <property type="match status" value="1"/>
</dbReference>
<reference evidence="17 18" key="1">
    <citation type="journal article" date="2011" name="Appl. Environ. Microbiol.">
        <title>Methanogenic archaea isolated from Taiwan's Chelungpu fault.</title>
        <authorList>
            <person name="Wu S.Y."/>
            <person name="Lai M.C."/>
        </authorList>
    </citation>
    <scope>NUCLEOTIDE SEQUENCE [LARGE SCALE GENOMIC DNA]</scope>
    <source>
        <strain evidence="17 18">St545Mb</strain>
    </source>
</reference>
<dbReference type="PROSITE" id="PS50885">
    <property type="entry name" value="HAMP"/>
    <property type="match status" value="1"/>
</dbReference>
<dbReference type="SUPFAM" id="SSF55785">
    <property type="entry name" value="PYP-like sensor domain (PAS domain)"/>
    <property type="match status" value="2"/>
</dbReference>
<dbReference type="CDD" id="cd12912">
    <property type="entry name" value="PDC2_MCP_like"/>
    <property type="match status" value="1"/>
</dbReference>
<dbReference type="PROSITE" id="PS50109">
    <property type="entry name" value="HIS_KIN"/>
    <property type="match status" value="1"/>
</dbReference>
<feature type="domain" description="Histidine kinase" evidence="13">
    <location>
        <begin position="759"/>
        <end position="952"/>
    </location>
</feature>
<dbReference type="InterPro" id="IPR013655">
    <property type="entry name" value="PAS_fold_3"/>
</dbReference>
<dbReference type="SUPFAM" id="SSF55874">
    <property type="entry name" value="ATPase domain of HSP90 chaperone/DNA topoisomerase II/histidine kinase"/>
    <property type="match status" value="1"/>
</dbReference>
<dbReference type="NCBIfam" id="TIGR00229">
    <property type="entry name" value="sensory_box"/>
    <property type="match status" value="2"/>
</dbReference>
<dbReference type="Proteomes" id="UP001206983">
    <property type="component" value="Unassembled WGS sequence"/>
</dbReference>
<dbReference type="GO" id="GO:0005886">
    <property type="term" value="C:plasma membrane"/>
    <property type="evidence" value="ECO:0007669"/>
    <property type="project" value="UniProtKB-SubCell"/>
</dbReference>
<dbReference type="Gene3D" id="3.30.450.20">
    <property type="entry name" value="PAS domain"/>
    <property type="match status" value="4"/>
</dbReference>
<proteinExistence type="predicted"/>
<dbReference type="InterPro" id="IPR000014">
    <property type="entry name" value="PAS"/>
</dbReference>
<dbReference type="PANTHER" id="PTHR43065">
    <property type="entry name" value="SENSOR HISTIDINE KINASE"/>
    <property type="match status" value="1"/>
</dbReference>
<sequence>MQQKDLSIKAKLIAYIVIGVFLVLAASTAVSISTVTAQQRELAYLQSVEMARDYANQFDGDMKANEAIAHTLGKTMEQYNSADREEVNNILKNIMMENPALTGVYVGYEPNAFDGRDSEYVNAPGHDSTGRFVPYWNTIQGSVSVEPLVSYEELDYYQVPKRTEAALVTEPYFYQGIFMVSYDMPIMKDGEFLGVAGVDVSLQYIDDVVSEIRAFETGYAFVTGNTGILVSHPEYKEGIGSKTLYDFGIPEISEAAGNIRKGKGGSVETIDPVTGKEIIMFYEPVRTGNYSFVLVVPKEEMFAGVTTLRNKLIFISAISIGFMAVVSYLIAISITSPIDEIVFNFRQIAKDAVNGKLDTRADTDVQRDFKEIPLGLNEILEAVVAPIRETVRVTNALAQGELETRTKLELKGEFKELGDTLDNFAESLNNIIDDSNSVLTAIQNNDFSCSVQVHGEGDFKILTDGIEETRHSLSAAITEQKKAEKALRDSEKKFRTLFESPNDAIYLHDMEGNFLEVNEIACERMGYTREDFLTMRYMDIDVYYPGRQVLKVIRTLCKSKSNLLETVHMRKDGSTFPVELSSRIIKYESSNAIITIARDISNRKKNEKELEKYAEDLKHSNELKEELESVINHSPVIVFKWKPEMDWPVEFVSSNVTQLGYTVEDFTSNRIKYADIVYPEDSGRVHHQLSKYYHGKSSDVNWEYRIFTKSGDVRWVDERTFINRHTQGNITLQGIILDITERKKAEEALLQTEKIRKKEIHHRVKNNLQVISSLLYLASENFRDPAVIEAFMDSRNRVRSMALIHEELYQSKDIANIDFADYTKNLLEYLSKSYRIDDKDIDLLSNIENVYLGVDTAVPLGMIINELVSNSMKHAFKSGAHGMISVNLSTQDSTLVLQVKDNGVGLPPEIDFRNTESLGLQLVTTLVDQIDGTIELDVNEGTEFIIRFKELR</sequence>
<dbReference type="CDD" id="cd06225">
    <property type="entry name" value="HAMP"/>
    <property type="match status" value="1"/>
</dbReference>
<evidence type="ECO:0000259" key="13">
    <source>
        <dbReference type="PROSITE" id="PS50109"/>
    </source>
</evidence>
<feature type="transmembrane region" description="Helical" evidence="12">
    <location>
        <begin position="12"/>
        <end position="32"/>
    </location>
</feature>
<dbReference type="SMART" id="SM00086">
    <property type="entry name" value="PAC"/>
    <property type="match status" value="2"/>
</dbReference>
<dbReference type="GO" id="GO:0004673">
    <property type="term" value="F:protein histidine kinase activity"/>
    <property type="evidence" value="ECO:0007669"/>
    <property type="project" value="UniProtKB-EC"/>
</dbReference>
<feature type="domain" description="PAC" evidence="15">
    <location>
        <begin position="700"/>
        <end position="751"/>
    </location>
</feature>
<dbReference type="PANTHER" id="PTHR43065:SF23">
    <property type="entry name" value="SENSOR HISTIDINE KINASE PDTAS"/>
    <property type="match status" value="1"/>
</dbReference>
<evidence type="ECO:0000313" key="17">
    <source>
        <dbReference type="EMBL" id="MCQ6963814.1"/>
    </source>
</evidence>
<dbReference type="InterPro" id="IPR033479">
    <property type="entry name" value="dCache_1"/>
</dbReference>
<dbReference type="CDD" id="cd12913">
    <property type="entry name" value="PDC1_MCP_like"/>
    <property type="match status" value="1"/>
</dbReference>
<keyword evidence="11" id="KW-0175">Coiled coil</keyword>
<protein>
    <recommendedName>
        <fullName evidence="3">histidine kinase</fullName>
        <ecNumber evidence="3">2.7.13.3</ecNumber>
    </recommendedName>
</protein>
<dbReference type="InterPro" id="IPR003594">
    <property type="entry name" value="HATPase_dom"/>
</dbReference>
<keyword evidence="8 17" id="KW-0418">Kinase</keyword>
<dbReference type="InterPro" id="IPR035965">
    <property type="entry name" value="PAS-like_dom_sf"/>
</dbReference>
<feature type="coiled-coil region" evidence="11">
    <location>
        <begin position="603"/>
        <end position="630"/>
    </location>
</feature>
<feature type="transmembrane region" description="Helical" evidence="12">
    <location>
        <begin position="312"/>
        <end position="334"/>
    </location>
</feature>
<evidence type="ECO:0000256" key="9">
    <source>
        <dbReference type="ARBA" id="ARBA00022989"/>
    </source>
</evidence>
<dbReference type="Pfam" id="PF07568">
    <property type="entry name" value="HisKA_2"/>
    <property type="match status" value="1"/>
</dbReference>
<keyword evidence="18" id="KW-1185">Reference proteome</keyword>
<evidence type="ECO:0000256" key="5">
    <source>
        <dbReference type="ARBA" id="ARBA00022553"/>
    </source>
</evidence>
<dbReference type="CDD" id="cd00130">
    <property type="entry name" value="PAS"/>
    <property type="match status" value="1"/>
</dbReference>
<comment type="caution">
    <text evidence="17">The sequence shown here is derived from an EMBL/GenBank/DDBJ whole genome shotgun (WGS) entry which is preliminary data.</text>
</comment>
<feature type="domain" description="PAS" evidence="14">
    <location>
        <begin position="490"/>
        <end position="533"/>
    </location>
</feature>
<dbReference type="InterPro" id="IPR005467">
    <property type="entry name" value="His_kinase_dom"/>
</dbReference>
<evidence type="ECO:0000256" key="2">
    <source>
        <dbReference type="ARBA" id="ARBA00004651"/>
    </source>
</evidence>
<dbReference type="GO" id="GO:0007165">
    <property type="term" value="P:signal transduction"/>
    <property type="evidence" value="ECO:0007669"/>
    <property type="project" value="InterPro"/>
</dbReference>
<keyword evidence="5" id="KW-0597">Phosphoprotein</keyword>
<dbReference type="InterPro" id="IPR001610">
    <property type="entry name" value="PAC"/>
</dbReference>
<dbReference type="Gene3D" id="3.30.565.10">
    <property type="entry name" value="Histidine kinase-like ATPase, C-terminal domain"/>
    <property type="match status" value="1"/>
</dbReference>
<dbReference type="SMART" id="SM00304">
    <property type="entry name" value="HAMP"/>
    <property type="match status" value="1"/>
</dbReference>
<dbReference type="SMART" id="SM00387">
    <property type="entry name" value="HATPase_c"/>
    <property type="match status" value="1"/>
</dbReference>
<dbReference type="Pfam" id="PF13426">
    <property type="entry name" value="PAS_9"/>
    <property type="match status" value="1"/>
</dbReference>
<dbReference type="Gene3D" id="1.20.120.1530">
    <property type="match status" value="1"/>
</dbReference>
<dbReference type="EC" id="2.7.13.3" evidence="3"/>
<feature type="domain" description="HAMP" evidence="16">
    <location>
        <begin position="381"/>
        <end position="433"/>
    </location>
</feature>
<comment type="subcellular location">
    <subcellularLocation>
        <location evidence="2">Cell membrane</location>
        <topology evidence="2">Multi-pass membrane protein</topology>
    </subcellularLocation>
</comment>
<evidence type="ECO:0000256" key="6">
    <source>
        <dbReference type="ARBA" id="ARBA00022679"/>
    </source>
</evidence>
<keyword evidence="10 12" id="KW-0472">Membrane</keyword>
<keyword evidence="6" id="KW-0808">Transferase</keyword>
<dbReference type="PROSITE" id="PS50113">
    <property type="entry name" value="PAC"/>
    <property type="match status" value="2"/>
</dbReference>